<sequence length="175" mass="19496">MASHGTEQKLLGRVILQFTLDLCESHQPDRSPTGTNGDPKIRVPTFIFSNPLPISRDSSDFTTLYLEDLAECKRRGSTYNVEEGIPFTSCSWCSSITFATKGEWHVSFNLQLNFGPQFQGDKALLVLNCVGAMCSLVKWEDRLVLAIDSRGPTENLDCGRLEQSIGEDSEITFQI</sequence>
<gene>
    <name evidence="1" type="ORF">FSARC_11234</name>
</gene>
<dbReference type="EMBL" id="JABEXW010000719">
    <property type="protein sequence ID" value="KAF4957647.1"/>
    <property type="molecule type" value="Genomic_DNA"/>
</dbReference>
<name>A0A8H4X0S4_9HYPO</name>
<evidence type="ECO:0000313" key="2">
    <source>
        <dbReference type="Proteomes" id="UP000622797"/>
    </source>
</evidence>
<evidence type="ECO:0000313" key="1">
    <source>
        <dbReference type="EMBL" id="KAF4957647.1"/>
    </source>
</evidence>
<comment type="caution">
    <text evidence="1">The sequence shown here is derived from an EMBL/GenBank/DDBJ whole genome shotgun (WGS) entry which is preliminary data.</text>
</comment>
<reference evidence="1" key="1">
    <citation type="journal article" date="2020" name="BMC Genomics">
        <title>Correction to: Identification and distribution of gene clusters required for synthesis of sphingolipid metabolism inhibitors in diverse species of the filamentous fungus Fusarium.</title>
        <authorList>
            <person name="Kim H.S."/>
            <person name="Lohmar J.M."/>
            <person name="Busman M."/>
            <person name="Brown D.W."/>
            <person name="Naumann T.A."/>
            <person name="Divon H.H."/>
            <person name="Lysoe E."/>
            <person name="Uhlig S."/>
            <person name="Proctor R.H."/>
        </authorList>
    </citation>
    <scope>NUCLEOTIDE SEQUENCE</scope>
    <source>
        <strain evidence="1">NRRL 20472</strain>
    </source>
</reference>
<reference evidence="1" key="2">
    <citation type="submission" date="2020-05" db="EMBL/GenBank/DDBJ databases">
        <authorList>
            <person name="Kim H.-S."/>
            <person name="Proctor R.H."/>
            <person name="Brown D.W."/>
        </authorList>
    </citation>
    <scope>NUCLEOTIDE SEQUENCE</scope>
    <source>
        <strain evidence="1">NRRL 20472</strain>
    </source>
</reference>
<dbReference type="AlphaFoldDB" id="A0A8H4X0S4"/>
<accession>A0A8H4X0S4</accession>
<keyword evidence="2" id="KW-1185">Reference proteome</keyword>
<organism evidence="1 2">
    <name type="scientific">Fusarium sarcochroum</name>
    <dbReference type="NCBI Taxonomy" id="1208366"/>
    <lineage>
        <taxon>Eukaryota</taxon>
        <taxon>Fungi</taxon>
        <taxon>Dikarya</taxon>
        <taxon>Ascomycota</taxon>
        <taxon>Pezizomycotina</taxon>
        <taxon>Sordariomycetes</taxon>
        <taxon>Hypocreomycetidae</taxon>
        <taxon>Hypocreales</taxon>
        <taxon>Nectriaceae</taxon>
        <taxon>Fusarium</taxon>
        <taxon>Fusarium lateritium species complex</taxon>
    </lineage>
</organism>
<proteinExistence type="predicted"/>
<dbReference type="Proteomes" id="UP000622797">
    <property type="component" value="Unassembled WGS sequence"/>
</dbReference>
<protein>
    <submittedName>
        <fullName evidence="1">Uncharacterized protein</fullName>
    </submittedName>
</protein>
<dbReference type="OrthoDB" id="5114892at2759"/>